<protein>
    <submittedName>
        <fullName evidence="7">TauD/TfdA family dioxygenase</fullName>
    </submittedName>
</protein>
<evidence type="ECO:0000259" key="6">
    <source>
        <dbReference type="Pfam" id="PF02668"/>
    </source>
</evidence>
<evidence type="ECO:0000313" key="8">
    <source>
        <dbReference type="Proteomes" id="UP000564378"/>
    </source>
</evidence>
<dbReference type="PANTHER" id="PTHR30468">
    <property type="entry name" value="ALPHA-KETOGLUTARATE-DEPENDENT SULFONATE DIOXYGENASE"/>
    <property type="match status" value="1"/>
</dbReference>
<organism evidence="7 8">
    <name type="scientific">Parasphingopyxis marina</name>
    <dbReference type="NCBI Taxonomy" id="2761622"/>
    <lineage>
        <taxon>Bacteria</taxon>
        <taxon>Pseudomonadati</taxon>
        <taxon>Pseudomonadota</taxon>
        <taxon>Alphaproteobacteria</taxon>
        <taxon>Sphingomonadales</taxon>
        <taxon>Sphingomonadaceae</taxon>
        <taxon>Parasphingopyxis</taxon>
    </lineage>
</organism>
<dbReference type="GO" id="GO:0016706">
    <property type="term" value="F:2-oxoglutarate-dependent dioxygenase activity"/>
    <property type="evidence" value="ECO:0007669"/>
    <property type="project" value="TreeGrafter"/>
</dbReference>
<keyword evidence="3 7" id="KW-0223">Dioxygenase</keyword>
<evidence type="ECO:0000256" key="5">
    <source>
        <dbReference type="ARBA" id="ARBA00023004"/>
    </source>
</evidence>
<keyword evidence="4" id="KW-0560">Oxidoreductase</keyword>
<keyword evidence="5" id="KW-0408">Iron</keyword>
<keyword evidence="8" id="KW-1185">Reference proteome</keyword>
<dbReference type="GO" id="GO:0005737">
    <property type="term" value="C:cytoplasm"/>
    <property type="evidence" value="ECO:0007669"/>
    <property type="project" value="TreeGrafter"/>
</dbReference>
<dbReference type="InterPro" id="IPR003819">
    <property type="entry name" value="TauD/TfdA-like"/>
</dbReference>
<evidence type="ECO:0000256" key="3">
    <source>
        <dbReference type="ARBA" id="ARBA00022964"/>
    </source>
</evidence>
<dbReference type="AlphaFoldDB" id="A0A842HUP2"/>
<dbReference type="GO" id="GO:0046872">
    <property type="term" value="F:metal ion binding"/>
    <property type="evidence" value="ECO:0007669"/>
    <property type="project" value="UniProtKB-KW"/>
</dbReference>
<dbReference type="Proteomes" id="UP000564378">
    <property type="component" value="Unassembled WGS sequence"/>
</dbReference>
<evidence type="ECO:0000256" key="2">
    <source>
        <dbReference type="ARBA" id="ARBA00022723"/>
    </source>
</evidence>
<keyword evidence="2" id="KW-0479">Metal-binding</keyword>
<name>A0A842HUP2_9SPHN</name>
<gene>
    <name evidence="7" type="ORF">H6P80_04055</name>
</gene>
<sequence>MIVHPYGQFDNSARDYAHIEAKPLAAAMGAEIAGAELANLSDAAFEEVRDALFRHKMIFFRGQKISHGEHEAFSARFGAFAEDAYTQGVPGHRDVHPLIKEADAVTGHIFGSGWHTDSPFMPEPPAITCLRSIEIPPYGGDTMWANSALAYKMLSDTMKALLEPLRVHMSMRNVFVSAQAHAKADDGPVGRLSALKGADIPEDVARKIEGTCHPLVRTHPVSGEKALYFDPSYAIGFEGLSEDEAQPILDFLGRHLTQPAFTCRLRWEPDMLAMWDNRLCIHQAFNDYDGFRRELYRTTIAGEKPA</sequence>
<accession>A0A842HUP2</accession>
<dbReference type="InterPro" id="IPR042098">
    <property type="entry name" value="TauD-like_sf"/>
</dbReference>
<dbReference type="InterPro" id="IPR051323">
    <property type="entry name" value="AtsK-like"/>
</dbReference>
<comment type="similarity">
    <text evidence="1">Belongs to the TfdA dioxygenase family.</text>
</comment>
<evidence type="ECO:0000256" key="1">
    <source>
        <dbReference type="ARBA" id="ARBA00005896"/>
    </source>
</evidence>
<dbReference type="EMBL" id="JACJVJ010000001">
    <property type="protein sequence ID" value="MBC2776786.1"/>
    <property type="molecule type" value="Genomic_DNA"/>
</dbReference>
<evidence type="ECO:0000256" key="4">
    <source>
        <dbReference type="ARBA" id="ARBA00023002"/>
    </source>
</evidence>
<dbReference type="PANTHER" id="PTHR30468:SF1">
    <property type="entry name" value="ALPHA-KETOGLUTARATE-DEPENDENT SULFONATE DIOXYGENASE"/>
    <property type="match status" value="1"/>
</dbReference>
<evidence type="ECO:0000313" key="7">
    <source>
        <dbReference type="EMBL" id="MBC2776786.1"/>
    </source>
</evidence>
<dbReference type="SUPFAM" id="SSF51197">
    <property type="entry name" value="Clavaminate synthase-like"/>
    <property type="match status" value="1"/>
</dbReference>
<dbReference type="Gene3D" id="3.60.130.10">
    <property type="entry name" value="Clavaminate synthase-like"/>
    <property type="match status" value="1"/>
</dbReference>
<feature type="domain" description="TauD/TfdA-like" evidence="6">
    <location>
        <begin position="21"/>
        <end position="299"/>
    </location>
</feature>
<dbReference type="Pfam" id="PF02668">
    <property type="entry name" value="TauD"/>
    <property type="match status" value="1"/>
</dbReference>
<reference evidence="7 8" key="1">
    <citation type="submission" date="2020-08" db="EMBL/GenBank/DDBJ databases">
        <title>Draft genome sequence of Parasphingopyxis sp. GrpM-11.</title>
        <authorList>
            <person name="Oh J."/>
            <person name="Roh D.-H."/>
        </authorList>
    </citation>
    <scope>NUCLEOTIDE SEQUENCE [LARGE SCALE GENOMIC DNA]</scope>
    <source>
        <strain evidence="7 8">GrpM-11</strain>
    </source>
</reference>
<comment type="caution">
    <text evidence="7">The sequence shown here is derived from an EMBL/GenBank/DDBJ whole genome shotgun (WGS) entry which is preliminary data.</text>
</comment>
<proteinExistence type="inferred from homology"/>
<dbReference type="RefSeq" id="WP_185800042.1">
    <property type="nucleotide sequence ID" value="NZ_JACJVJ010000001.1"/>
</dbReference>